<dbReference type="NCBIfam" id="TIGR00232">
    <property type="entry name" value="tktlase_bact"/>
    <property type="match status" value="1"/>
</dbReference>
<feature type="binding site" evidence="17">
    <location>
        <position position="68"/>
    </location>
    <ligand>
        <name>thiamine diphosphate</name>
        <dbReference type="ChEBI" id="CHEBI:58937"/>
    </ligand>
</feature>
<dbReference type="PROSITE" id="PS00801">
    <property type="entry name" value="TRANSKETOLASE_1"/>
    <property type="match status" value="1"/>
</dbReference>
<dbReference type="InterPro" id="IPR029061">
    <property type="entry name" value="THDP-binding"/>
</dbReference>
<feature type="site" description="Important for catalytic activity" evidence="19">
    <location>
        <position position="268"/>
    </location>
</feature>
<dbReference type="CDD" id="cd02012">
    <property type="entry name" value="TPP_TK"/>
    <property type="match status" value="1"/>
</dbReference>
<evidence type="ECO:0000256" key="9">
    <source>
        <dbReference type="ARBA" id="ARBA00022723"/>
    </source>
</evidence>
<dbReference type="CDD" id="cd07033">
    <property type="entry name" value="TPP_PYR_DXS_TK_like"/>
    <property type="match status" value="1"/>
</dbReference>
<evidence type="ECO:0000256" key="8">
    <source>
        <dbReference type="ARBA" id="ARBA00022679"/>
    </source>
</evidence>
<evidence type="ECO:0000259" key="22">
    <source>
        <dbReference type="SMART" id="SM00861"/>
    </source>
</evidence>
<dbReference type="SMART" id="SM00861">
    <property type="entry name" value="Transket_pyr"/>
    <property type="match status" value="1"/>
</dbReference>
<feature type="binding site" evidence="18">
    <location>
        <position position="161"/>
    </location>
    <ligand>
        <name>Mg(2+)</name>
        <dbReference type="ChEBI" id="CHEBI:18420"/>
    </ligand>
</feature>
<dbReference type="FunFam" id="3.40.50.970:FF:000045">
    <property type="entry name" value="Transketolase"/>
    <property type="match status" value="1"/>
</dbReference>
<evidence type="ECO:0000313" key="23">
    <source>
        <dbReference type="EMBL" id="XAY03321.1"/>
    </source>
</evidence>
<dbReference type="EMBL" id="CP114014">
    <property type="protein sequence ID" value="XAY03321.1"/>
    <property type="molecule type" value="Genomic_DNA"/>
</dbReference>
<dbReference type="Pfam" id="PF00456">
    <property type="entry name" value="Transketolase_N"/>
    <property type="match status" value="1"/>
</dbReference>
<comment type="cofactor">
    <cofactor evidence="1">
        <name>Ca(2+)</name>
        <dbReference type="ChEBI" id="CHEBI:29108"/>
    </cofactor>
</comment>
<protein>
    <recommendedName>
        <fullName evidence="7 14">Transketolase</fullName>
        <ecNumber evidence="7 14">2.2.1.1</ecNumber>
    </recommendedName>
</protein>
<dbReference type="InterPro" id="IPR005474">
    <property type="entry name" value="Transketolase_N"/>
</dbReference>
<dbReference type="SUPFAM" id="SSF52518">
    <property type="entry name" value="Thiamin diphosphate-binding fold (THDP-binding)"/>
    <property type="match status" value="2"/>
</dbReference>
<comment type="cofactor">
    <cofactor evidence="18">
        <name>Mg(2+)</name>
        <dbReference type="ChEBI" id="CHEBI:18420"/>
    </cofactor>
    <text evidence="18">Binds 1 Mg(2+) ion per subunit. Can also utilize other divalent metal cations, such as Ca(2+), Mn(2+) and Co(2+).</text>
</comment>
<dbReference type="KEGG" id="parq:DSM112329_00133"/>
<evidence type="ECO:0000256" key="19">
    <source>
        <dbReference type="PIRSR" id="PIRSR605478-5"/>
    </source>
</evidence>
<evidence type="ECO:0000256" key="21">
    <source>
        <dbReference type="SAM" id="MobiDB-lite"/>
    </source>
</evidence>
<feature type="binding site" evidence="18">
    <location>
        <position position="193"/>
    </location>
    <ligand>
        <name>Mg(2+)</name>
        <dbReference type="ChEBI" id="CHEBI:18420"/>
    </ligand>
</feature>
<keyword evidence="12 17" id="KW-0786">Thiamine pyrophosphate</keyword>
<keyword evidence="8 20" id="KW-0808">Transferase</keyword>
<dbReference type="GO" id="GO:0004802">
    <property type="term" value="F:transketolase activity"/>
    <property type="evidence" value="ECO:0007669"/>
    <property type="project" value="UniProtKB-UniRule"/>
</dbReference>
<comment type="similarity">
    <text evidence="5 20">Belongs to the transketolase family.</text>
</comment>
<evidence type="ECO:0000256" key="14">
    <source>
        <dbReference type="NCBIfam" id="TIGR00232"/>
    </source>
</evidence>
<gene>
    <name evidence="23" type="primary">tkt</name>
    <name evidence="23" type="ORF">DSM112329_00133</name>
</gene>
<evidence type="ECO:0000256" key="16">
    <source>
        <dbReference type="PIRSR" id="PIRSR605478-2"/>
    </source>
</evidence>
<evidence type="ECO:0000256" key="1">
    <source>
        <dbReference type="ARBA" id="ARBA00001913"/>
    </source>
</evidence>
<comment type="cofactor">
    <cofactor evidence="2">
        <name>Mn(2+)</name>
        <dbReference type="ChEBI" id="CHEBI:29035"/>
    </cofactor>
</comment>
<feature type="binding site" evidence="17">
    <location>
        <position position="191"/>
    </location>
    <ligand>
        <name>thiamine diphosphate</name>
        <dbReference type="ChEBI" id="CHEBI:58937"/>
    </ligand>
</feature>
<feature type="binding site" evidence="18">
    <location>
        <position position="191"/>
    </location>
    <ligand>
        <name>Mg(2+)</name>
        <dbReference type="ChEBI" id="CHEBI:18420"/>
    </ligand>
</feature>
<accession>A0AAU7AP26</accession>
<keyword evidence="10 20" id="KW-0106">Calcium</keyword>
<feature type="binding site" evidence="17">
    <location>
        <begin position="123"/>
        <end position="125"/>
    </location>
    <ligand>
        <name>thiamine diphosphate</name>
        <dbReference type="ChEBI" id="CHEBI:58937"/>
    </ligand>
</feature>
<feature type="active site" description="Proton donor" evidence="15">
    <location>
        <position position="419"/>
    </location>
</feature>
<dbReference type="InterPro" id="IPR005478">
    <property type="entry name" value="Transketolase_bac-like"/>
</dbReference>
<comment type="cofactor">
    <cofactor evidence="3">
        <name>Co(2+)</name>
        <dbReference type="ChEBI" id="CHEBI:48828"/>
    </cofactor>
</comment>
<feature type="domain" description="Transketolase-like pyrimidine-binding" evidence="22">
    <location>
        <begin position="361"/>
        <end position="534"/>
    </location>
</feature>
<evidence type="ECO:0000256" key="10">
    <source>
        <dbReference type="ARBA" id="ARBA00022837"/>
    </source>
</evidence>
<evidence type="ECO:0000256" key="5">
    <source>
        <dbReference type="ARBA" id="ARBA00007131"/>
    </source>
</evidence>
<comment type="cofactor">
    <cofactor evidence="20">
        <name>Mg(2+)</name>
        <dbReference type="ChEBI" id="CHEBI:18420"/>
    </cofactor>
    <cofactor evidence="20">
        <name>Ca(2+)</name>
        <dbReference type="ChEBI" id="CHEBI:29108"/>
    </cofactor>
    <cofactor evidence="20">
        <name>Mn(2+)</name>
        <dbReference type="ChEBI" id="CHEBI:29035"/>
    </cofactor>
    <cofactor evidence="20">
        <name>Co(2+)</name>
        <dbReference type="ChEBI" id="CHEBI:48828"/>
    </cofactor>
    <text evidence="20">Binds 1 Mg(2+) ion per subunit. Can also utilize other divalent metal cations, such as Ca(2+), Mn(2+) and Co(2+).</text>
</comment>
<feature type="region of interest" description="Disordered" evidence="21">
    <location>
        <begin position="97"/>
        <end position="117"/>
    </location>
</feature>
<feature type="binding site" evidence="16">
    <location>
        <position position="482"/>
    </location>
    <ligand>
        <name>substrate</name>
    </ligand>
</feature>
<keyword evidence="9 18" id="KW-0479">Metal-binding</keyword>
<dbReference type="Gene3D" id="3.40.50.970">
    <property type="match status" value="2"/>
</dbReference>
<feature type="binding site" evidence="16">
    <location>
        <position position="364"/>
    </location>
    <ligand>
        <name>substrate</name>
    </ligand>
</feature>
<dbReference type="InterPro" id="IPR055152">
    <property type="entry name" value="Transketolase-like_C_2"/>
</dbReference>
<evidence type="ECO:0000256" key="4">
    <source>
        <dbReference type="ARBA" id="ARBA00002931"/>
    </source>
</evidence>
<dbReference type="RefSeq" id="WP_354699875.1">
    <property type="nucleotide sequence ID" value="NZ_CP114014.1"/>
</dbReference>
<keyword evidence="11 18" id="KW-0460">Magnesium</keyword>
<dbReference type="InterPro" id="IPR005475">
    <property type="entry name" value="Transketolase-like_Pyr-bd"/>
</dbReference>
<evidence type="ECO:0000256" key="2">
    <source>
        <dbReference type="ARBA" id="ARBA00001936"/>
    </source>
</evidence>
<dbReference type="PANTHER" id="PTHR43522">
    <property type="entry name" value="TRANSKETOLASE"/>
    <property type="match status" value="1"/>
</dbReference>
<dbReference type="GO" id="GO:0006098">
    <property type="term" value="P:pentose-phosphate shunt"/>
    <property type="evidence" value="ECO:0007669"/>
    <property type="project" value="TreeGrafter"/>
</dbReference>
<evidence type="ECO:0000256" key="12">
    <source>
        <dbReference type="ARBA" id="ARBA00023052"/>
    </source>
</evidence>
<dbReference type="Pfam" id="PF22613">
    <property type="entry name" value="Transketolase_C_1"/>
    <property type="match status" value="1"/>
</dbReference>
<dbReference type="Gene3D" id="3.40.50.920">
    <property type="match status" value="1"/>
</dbReference>
<evidence type="ECO:0000256" key="13">
    <source>
        <dbReference type="ARBA" id="ARBA00049473"/>
    </source>
</evidence>
<proteinExistence type="inferred from homology"/>
<dbReference type="InterPro" id="IPR020826">
    <property type="entry name" value="Transketolase_BS"/>
</dbReference>
<comment type="function">
    <text evidence="4 20">Catalyzes the transfer of a two-carbon ketol group from a ketose donor to an aldose acceptor, via a covalent intermediate with the cofactor thiamine pyrophosphate.</text>
</comment>
<sequence>MTEPIDQLCIDTIRALSMDAIQAANSGHPGLPLGMAPAAFVLYADVMKHDPADVDWPDRDRFVLSAGHGSMLLYSALHLAGYELSLDDIKAFRQWDSRTPGHPERERHHDGSWRTPGVEVTTGPLGQGFANGVGMAIAEQHLRHTFGSETQDHYVYAIVSDGDLMEGVASEAASMAGQLGLGKLIYLYDDNDISLDGPTSLSFDSEDTSKRFESYGWQVLEVSDANDIDALRAALAEGKAETAKPTLIHVKSIIGYPSPNKQGTSGAHGSPLGDDEVRLTKEAMGWDPDKTFFVPDGVYERFGAGGRKGAEARSEWQTRLDALKQDAAKAELWDKAWVGEALPGVADALAPGKIDWGKPALATRAAGKAAMAAFSSFVPTMVGGAADLSGSTNTLFPGGDDETLSKGHPGRNVYYGVREHAMGAAVNGMAAHGGIVRPYGSTFLQFADYMRGSIRLSALMQLKVAWVFTHDSVALGEDGPTHQPVEHVAALRAIPGLTVLRPGDPLETAEAWRVILEDLDGPGVLILSRQNLPVLEGAPVVGGVERGAYTVRGTEAPPQAVIVGTGSEVHTALEAADLLEKEGLVVQVVSMPSWELFEAQDESYRQQVLPLGVPKVSVEAGIAMGWSQWVDASVSIERFGASAPGEELLERFGITPAATAAKVKELIG</sequence>
<dbReference type="AlphaFoldDB" id="A0AAU7AP26"/>
<feature type="compositionally biased region" description="Basic and acidic residues" evidence="21">
    <location>
        <begin position="97"/>
        <end position="112"/>
    </location>
</feature>
<evidence type="ECO:0000256" key="15">
    <source>
        <dbReference type="PIRSR" id="PIRSR605478-1"/>
    </source>
</evidence>
<feature type="binding site" evidence="17">
    <location>
        <position position="268"/>
    </location>
    <ligand>
        <name>thiamine diphosphate</name>
        <dbReference type="ChEBI" id="CHEBI:58937"/>
    </ligand>
</feature>
<dbReference type="PANTHER" id="PTHR43522:SF2">
    <property type="entry name" value="TRANSKETOLASE 1-RELATED"/>
    <property type="match status" value="1"/>
</dbReference>
<name>A0AAU7AP26_9ACTN</name>
<feature type="binding site" evidence="16">
    <location>
        <position position="391"/>
    </location>
    <ligand>
        <name>substrate</name>
    </ligand>
</feature>
<evidence type="ECO:0000256" key="20">
    <source>
        <dbReference type="RuleBase" id="RU004996"/>
    </source>
</evidence>
<feature type="binding site" evidence="16">
    <location>
        <position position="268"/>
    </location>
    <ligand>
        <name>substrate</name>
    </ligand>
</feature>
<evidence type="ECO:0000256" key="11">
    <source>
        <dbReference type="ARBA" id="ARBA00022842"/>
    </source>
</evidence>
<comment type="subunit">
    <text evidence="6 20">Homodimer.</text>
</comment>
<comment type="cofactor">
    <cofactor evidence="17">
        <name>thiamine diphosphate</name>
        <dbReference type="ChEBI" id="CHEBI:58937"/>
    </cofactor>
    <text evidence="17">Binds 1 thiamine pyrophosphate per subunit. During the reaction, the substrate forms a covalent intermediate with the cofactor.</text>
</comment>
<evidence type="ECO:0000256" key="7">
    <source>
        <dbReference type="ARBA" id="ARBA00013152"/>
    </source>
</evidence>
<dbReference type="PROSITE" id="PS00802">
    <property type="entry name" value="TRANSKETOLASE_2"/>
    <property type="match status" value="1"/>
</dbReference>
<evidence type="ECO:0000256" key="6">
    <source>
        <dbReference type="ARBA" id="ARBA00011738"/>
    </source>
</evidence>
<evidence type="ECO:0000256" key="3">
    <source>
        <dbReference type="ARBA" id="ARBA00001941"/>
    </source>
</evidence>
<feature type="binding site" evidence="17">
    <location>
        <position position="162"/>
    </location>
    <ligand>
        <name>thiamine diphosphate</name>
        <dbReference type="ChEBI" id="CHEBI:58937"/>
    </ligand>
</feature>
<dbReference type="InterPro" id="IPR033247">
    <property type="entry name" value="Transketolase_fam"/>
</dbReference>
<feature type="binding site" evidence="16">
    <location>
        <position position="478"/>
    </location>
    <ligand>
        <name>substrate</name>
    </ligand>
</feature>
<organism evidence="23">
    <name type="scientific">Paraconexibacter sp. AEG42_29</name>
    <dbReference type="NCBI Taxonomy" id="2997339"/>
    <lineage>
        <taxon>Bacteria</taxon>
        <taxon>Bacillati</taxon>
        <taxon>Actinomycetota</taxon>
        <taxon>Thermoleophilia</taxon>
        <taxon>Solirubrobacterales</taxon>
        <taxon>Paraconexibacteraceae</taxon>
        <taxon>Paraconexibacter</taxon>
    </lineage>
</organism>
<feature type="site" description="Important for catalytic activity" evidence="19">
    <location>
        <position position="28"/>
    </location>
</feature>
<dbReference type="SUPFAM" id="SSF52922">
    <property type="entry name" value="TK C-terminal domain-like"/>
    <property type="match status" value="1"/>
</dbReference>
<dbReference type="FunFam" id="3.40.50.920:FF:000003">
    <property type="entry name" value="Transketolase"/>
    <property type="match status" value="1"/>
</dbReference>
<comment type="catalytic activity">
    <reaction evidence="13 20">
        <text>D-sedoheptulose 7-phosphate + D-glyceraldehyde 3-phosphate = aldehydo-D-ribose 5-phosphate + D-xylulose 5-phosphate</text>
        <dbReference type="Rhea" id="RHEA:10508"/>
        <dbReference type="ChEBI" id="CHEBI:57483"/>
        <dbReference type="ChEBI" id="CHEBI:57737"/>
        <dbReference type="ChEBI" id="CHEBI:58273"/>
        <dbReference type="ChEBI" id="CHEBI:59776"/>
        <dbReference type="EC" id="2.2.1.1"/>
    </reaction>
</comment>
<dbReference type="GO" id="GO:0000287">
    <property type="term" value="F:magnesium ion binding"/>
    <property type="evidence" value="ECO:0007669"/>
    <property type="project" value="UniProtKB-ARBA"/>
</dbReference>
<reference evidence="23" key="1">
    <citation type="submission" date="2022-12" db="EMBL/GenBank/DDBJ databases">
        <title>Paraconexibacter alkalitolerans sp. nov. and Baekduia alba sp. nov., isolated from soil and emended description of the genera Paraconexibacter (Chun et al., 2020) and Baekduia (An et al., 2020).</title>
        <authorList>
            <person name="Vieira S."/>
            <person name="Huber K.J."/>
            <person name="Geppert A."/>
            <person name="Wolf J."/>
            <person name="Neumann-Schaal M."/>
            <person name="Muesken M."/>
            <person name="Overmann J."/>
        </authorList>
    </citation>
    <scope>NUCLEOTIDE SEQUENCE</scope>
    <source>
        <strain evidence="23">AEG42_29</strain>
    </source>
</reference>
<dbReference type="InterPro" id="IPR049557">
    <property type="entry name" value="Transketolase_CS"/>
</dbReference>
<feature type="binding site" evidence="16">
    <location>
        <position position="470"/>
    </location>
    <ligand>
        <name>substrate</name>
    </ligand>
</feature>
<feature type="binding site" evidence="16">
    <location>
        <position position="529"/>
    </location>
    <ligand>
        <name>substrate</name>
    </ligand>
</feature>
<feature type="binding site" evidence="17">
    <location>
        <position position="446"/>
    </location>
    <ligand>
        <name>thiamine diphosphate</name>
        <dbReference type="ChEBI" id="CHEBI:58937"/>
    </ligand>
</feature>
<dbReference type="EC" id="2.2.1.1" evidence="7 14"/>
<dbReference type="Pfam" id="PF02779">
    <property type="entry name" value="Transket_pyr"/>
    <property type="match status" value="1"/>
</dbReference>
<evidence type="ECO:0000256" key="17">
    <source>
        <dbReference type="PIRSR" id="PIRSR605478-3"/>
    </source>
</evidence>
<dbReference type="FunFam" id="3.40.50.970:FF:000004">
    <property type="entry name" value="Transketolase"/>
    <property type="match status" value="1"/>
</dbReference>
<dbReference type="GO" id="GO:0005829">
    <property type="term" value="C:cytosol"/>
    <property type="evidence" value="ECO:0007669"/>
    <property type="project" value="TreeGrafter"/>
</dbReference>
<evidence type="ECO:0000256" key="18">
    <source>
        <dbReference type="PIRSR" id="PIRSR605478-4"/>
    </source>
</evidence>
<dbReference type="InterPro" id="IPR009014">
    <property type="entry name" value="Transketo_C/PFOR_II"/>
</dbReference>
<feature type="binding site" evidence="16">
    <location>
        <position position="28"/>
    </location>
    <ligand>
        <name>substrate</name>
    </ligand>
</feature>